<evidence type="ECO:0000313" key="3">
    <source>
        <dbReference type="Proteomes" id="UP001549145"/>
    </source>
</evidence>
<feature type="region of interest" description="Disordered" evidence="1">
    <location>
        <begin position="251"/>
        <end position="292"/>
    </location>
</feature>
<evidence type="ECO:0000256" key="1">
    <source>
        <dbReference type="SAM" id="MobiDB-lite"/>
    </source>
</evidence>
<dbReference type="RefSeq" id="WP_354465666.1">
    <property type="nucleotide sequence ID" value="NZ_JBEPMM010000006.1"/>
</dbReference>
<dbReference type="Proteomes" id="UP001549145">
    <property type="component" value="Unassembled WGS sequence"/>
</dbReference>
<organism evidence="2 3">
    <name type="scientific">Methylobacterium goesingense</name>
    <dbReference type="NCBI Taxonomy" id="243690"/>
    <lineage>
        <taxon>Bacteria</taxon>
        <taxon>Pseudomonadati</taxon>
        <taxon>Pseudomonadota</taxon>
        <taxon>Alphaproteobacteria</taxon>
        <taxon>Hyphomicrobiales</taxon>
        <taxon>Methylobacteriaceae</taxon>
        <taxon>Methylobacterium</taxon>
    </lineage>
</organism>
<accession>A0ABV2L536</accession>
<protein>
    <submittedName>
        <fullName evidence="2">Uncharacterized protein</fullName>
    </submittedName>
</protein>
<comment type="caution">
    <text evidence="2">The sequence shown here is derived from an EMBL/GenBank/DDBJ whole genome shotgun (WGS) entry which is preliminary data.</text>
</comment>
<dbReference type="EMBL" id="JBEPMM010000006">
    <property type="protein sequence ID" value="MET3692951.1"/>
    <property type="molecule type" value="Genomic_DNA"/>
</dbReference>
<proteinExistence type="predicted"/>
<reference evidence="2 3" key="1">
    <citation type="submission" date="2024-06" db="EMBL/GenBank/DDBJ databases">
        <title>Genomic Encyclopedia of Type Strains, Phase IV (KMG-IV): sequencing the most valuable type-strain genomes for metagenomic binning, comparative biology and taxonomic classification.</title>
        <authorList>
            <person name="Goeker M."/>
        </authorList>
    </citation>
    <scope>NUCLEOTIDE SEQUENCE [LARGE SCALE GENOMIC DNA]</scope>
    <source>
        <strain evidence="2 3">DSM 21331</strain>
    </source>
</reference>
<feature type="compositionally biased region" description="Basic and acidic residues" evidence="1">
    <location>
        <begin position="278"/>
        <end position="292"/>
    </location>
</feature>
<gene>
    <name evidence="2" type="ORF">ABID43_002495</name>
</gene>
<name>A0ABV2L536_9HYPH</name>
<feature type="region of interest" description="Disordered" evidence="1">
    <location>
        <begin position="88"/>
        <end position="110"/>
    </location>
</feature>
<sequence length="292" mass="30830">MRTLSQGEDSGPDLTAPAKHRRSLLSVRNLARVAGAGMAIAALSLVVQEGRPRATLPAVGAEAGMVPASAQVVRAARPLAETAPRFRLDDPEAIEPPRAEAARRNPASGRREDVVIQGGFDTIEASYLRLTLTELSDPEPGPSLFVTLARRAADGQALAVIRTGERSTIETKFGPMETLEVTLGGDGKRTCTGFGSLHPGAIRLDGWLCAPLGQAPEPRAITCLLDKVALNGQASPEMEAAFAAFEARRDPGCASPTARAATREIGSETGSLANRGTRKNEAKLRRSREARP</sequence>
<evidence type="ECO:0000313" key="2">
    <source>
        <dbReference type="EMBL" id="MET3692951.1"/>
    </source>
</evidence>
<keyword evidence="3" id="KW-1185">Reference proteome</keyword>